<reference evidence="29" key="1">
    <citation type="journal article" date="2022" name="Front. Genet.">
        <title>Chromosome-Scale Assembly of the Dendrobium nobile Genome Provides Insights Into the Molecular Mechanism of the Biosynthesis of the Medicinal Active Ingredient of Dendrobium.</title>
        <authorList>
            <person name="Xu Q."/>
            <person name="Niu S.-C."/>
            <person name="Li K.-L."/>
            <person name="Zheng P.-J."/>
            <person name="Zhang X.-J."/>
            <person name="Jia Y."/>
            <person name="Liu Y."/>
            <person name="Niu Y.-X."/>
            <person name="Yu L.-H."/>
            <person name="Chen D.-F."/>
            <person name="Zhang G.-Q."/>
        </authorList>
    </citation>
    <scope>NUCLEOTIDE SEQUENCE</scope>
    <source>
        <tissue evidence="29">Leaf</tissue>
    </source>
</reference>
<dbReference type="AlphaFoldDB" id="A0A8T3A1H4"/>
<comment type="catalytic activity">
    <reaction evidence="20">
        <text>L-threonyl-[protein] + ATP = O-phospho-L-threonyl-[protein] + ADP + H(+)</text>
        <dbReference type="Rhea" id="RHEA:46608"/>
        <dbReference type="Rhea" id="RHEA-COMP:11060"/>
        <dbReference type="Rhea" id="RHEA-COMP:11605"/>
        <dbReference type="ChEBI" id="CHEBI:15378"/>
        <dbReference type="ChEBI" id="CHEBI:30013"/>
        <dbReference type="ChEBI" id="CHEBI:30616"/>
        <dbReference type="ChEBI" id="CHEBI:61977"/>
        <dbReference type="ChEBI" id="CHEBI:456216"/>
        <dbReference type="EC" id="2.7.11.1"/>
    </reaction>
</comment>
<dbReference type="FunFam" id="3.80.10.10:FF:000383">
    <property type="entry name" value="Leucine-rich repeat receptor protein kinase EMS1"/>
    <property type="match status" value="1"/>
</dbReference>
<evidence type="ECO:0000256" key="24">
    <source>
        <dbReference type="ARBA" id="ARBA00072040"/>
    </source>
</evidence>
<keyword evidence="13 25" id="KW-0547">Nucleotide-binding</keyword>
<feature type="chain" id="PRO_5035758275" description="Receptor kinase-like protein Xa21" evidence="27">
    <location>
        <begin position="18"/>
        <end position="1214"/>
    </location>
</feature>
<dbReference type="GO" id="GO:0005524">
    <property type="term" value="F:ATP binding"/>
    <property type="evidence" value="ECO:0007669"/>
    <property type="project" value="UniProtKB-UniRule"/>
</dbReference>
<evidence type="ECO:0000256" key="13">
    <source>
        <dbReference type="ARBA" id="ARBA00022741"/>
    </source>
</evidence>
<keyword evidence="19" id="KW-0325">Glycoprotein</keyword>
<gene>
    <name evidence="29" type="ORF">KFK09_027723</name>
</gene>
<sequence>MALLFWRVFLFFLLCHSSSFLSNSLPKLPDNSMSFHATFNKKNGSSNDELALLSFKSLITSDPYGGLASWGNHSLHFCKWYGVTCSKYRDHLKITALDLQALDLSGPISPSLCYLSFLQKLHLAKNLLYGIIPNELGLLSNLLHLNLRFNLLEGMIPPTLSQCYLLQSISLKNNSFHGEIPSNLSHCSDLRIIDFQNNFFVGIIPTSLGFLNNLEQLLLFNNILEANEESDWAFLAALSNCSNLQALDLSRNRLGGSFPSSIGNLSLTLQILYMETNQITGNIPTSISRLTNLKKLYLGENILEGTLPQEIGFLHKLELFSLHYNQISGVVPNSLGNLSSLRFFSLYGNQFGGHIPRVLKNLTTLTLLSLSENNFVGHVPSFLGSLLSITKLYLSSNHLVGNIPRSLGNLHSLNTLELGSNNLEGAVPYSIWNLSSLQYIDLQQNNLYDVIPTNIGQTLPNLIYLLLYQNQFHGPIPTSLSNCTSLELIGLSKNAFTGKVPINLGVLKSLSGLTLENNRLEARVSADWAFLESLTNCTNLEELVLANNEFSGILPSFIANLSINLRILSLSGNRIGGTIPTKIKNLVGLNWLDLGGLQLTGNIPSTIGSLPSLRTLELESNELYGEIPYTIGNLTRLSGLYLHYNNLSGHIPSTLRRCIHLEVLDLASNKLSGEVPREVTALFSLTVGLSLSNNFLIGSLPTNVGSLIHLDDFDVSYNKLSGKIPDNFGHCTQLRYLYMENNFFEGTIPLSLQALRGLEEMDLSHNKLVGEIPKYLETFPLKYLNLSFNHFEGEVPKSGIFANASAFSVLGNKQLCGGIPELNLPDCFNPLTKKSKSKLIVVITVASVAIFFIILISIFIAWRNKICKVPPFIWRLKNEQHIKVSYTDLLKATNGFAPQNLIGSGSFGSVYKGNMNNNDNNIVAVKVLNLQQRGSLKSFEAECKAMRSARHRNLVKVLTACSSIDYAGNDFKALVFEFMPNGSLDKWLHPQLNDGSINITYLSLTQRLSIVVDVACALDYLHNQGSMQIIHCDLKPSNVLLDEDMIAHVGDFGLAKLLIEDASKSSPKSTGSAALKGTIGYVAPEYGMANDVSTRGDVYSFGILLLEIFTGRSPTDRIFIESHSLHKFVQMAFPEQVISIIDPNMFSQEEVGNQIDQRMDNMNKHELECIVSVLNIGLLCSKESPLERIQIGQAFKELHEIKDIFNKVEQARQH</sequence>
<dbReference type="SMART" id="SM00220">
    <property type="entry name" value="S_TKc"/>
    <property type="match status" value="1"/>
</dbReference>
<dbReference type="EC" id="2.7.11.1" evidence="4"/>
<evidence type="ECO:0000256" key="22">
    <source>
        <dbReference type="ARBA" id="ARBA00054320"/>
    </source>
</evidence>
<keyword evidence="5" id="KW-1003">Cell membrane</keyword>
<keyword evidence="18" id="KW-0675">Receptor</keyword>
<feature type="transmembrane region" description="Helical" evidence="26">
    <location>
        <begin position="839"/>
        <end position="862"/>
    </location>
</feature>
<evidence type="ECO:0000256" key="11">
    <source>
        <dbReference type="ARBA" id="ARBA00022729"/>
    </source>
</evidence>
<evidence type="ECO:0000256" key="27">
    <source>
        <dbReference type="SAM" id="SignalP"/>
    </source>
</evidence>
<evidence type="ECO:0000259" key="28">
    <source>
        <dbReference type="PROSITE" id="PS50011"/>
    </source>
</evidence>
<evidence type="ECO:0000256" key="8">
    <source>
        <dbReference type="ARBA" id="ARBA00022614"/>
    </source>
</evidence>
<comment type="function">
    <text evidence="23">The processed protein kinase Xa21 chain released by protein cleavage after X.oryzae pv. oryzae protein Ax21 detection translocates into the nucleus where it can bind and regulate WRKY62, a transcription factor. Confers resistance to the bacterial pathogen X.oryzae pv. oryzae (Xoo).</text>
</comment>
<dbReference type="PRINTS" id="PR00019">
    <property type="entry name" value="LEURICHRPT"/>
</dbReference>
<evidence type="ECO:0000256" key="20">
    <source>
        <dbReference type="ARBA" id="ARBA00047899"/>
    </source>
</evidence>
<dbReference type="GO" id="GO:0005886">
    <property type="term" value="C:plasma membrane"/>
    <property type="evidence" value="ECO:0007669"/>
    <property type="project" value="UniProtKB-SubCell"/>
</dbReference>
<dbReference type="Pfam" id="PF13855">
    <property type="entry name" value="LRR_8"/>
    <property type="match status" value="3"/>
</dbReference>
<keyword evidence="17 26" id="KW-0472">Membrane</keyword>
<evidence type="ECO:0000256" key="16">
    <source>
        <dbReference type="ARBA" id="ARBA00022989"/>
    </source>
</evidence>
<keyword evidence="14" id="KW-0418">Kinase</keyword>
<dbReference type="FunFam" id="1.10.510.10:FF:000358">
    <property type="entry name" value="Putative leucine-rich repeat receptor-like serine/threonine-protein kinase"/>
    <property type="match status" value="1"/>
</dbReference>
<evidence type="ECO:0000256" key="5">
    <source>
        <dbReference type="ARBA" id="ARBA00022475"/>
    </source>
</evidence>
<evidence type="ECO:0000256" key="7">
    <source>
        <dbReference type="ARBA" id="ARBA00022553"/>
    </source>
</evidence>
<feature type="domain" description="Protein kinase" evidence="28">
    <location>
        <begin position="896"/>
        <end position="1202"/>
    </location>
</feature>
<dbReference type="Gene3D" id="1.10.510.10">
    <property type="entry name" value="Transferase(Phosphotransferase) domain 1"/>
    <property type="match status" value="1"/>
</dbReference>
<evidence type="ECO:0000256" key="21">
    <source>
        <dbReference type="ARBA" id="ARBA00048679"/>
    </source>
</evidence>
<dbReference type="GO" id="GO:0005789">
    <property type="term" value="C:endoplasmic reticulum membrane"/>
    <property type="evidence" value="ECO:0007669"/>
    <property type="project" value="UniProtKB-SubCell"/>
</dbReference>
<dbReference type="FunFam" id="3.80.10.10:FF:000288">
    <property type="entry name" value="LRR receptor-like serine/threonine-protein kinase EFR"/>
    <property type="match status" value="1"/>
</dbReference>
<evidence type="ECO:0000256" key="18">
    <source>
        <dbReference type="ARBA" id="ARBA00023170"/>
    </source>
</evidence>
<comment type="catalytic activity">
    <reaction evidence="21">
        <text>L-seryl-[protein] + ATP = O-phospho-L-seryl-[protein] + ADP + H(+)</text>
        <dbReference type="Rhea" id="RHEA:17989"/>
        <dbReference type="Rhea" id="RHEA-COMP:9863"/>
        <dbReference type="Rhea" id="RHEA-COMP:11604"/>
        <dbReference type="ChEBI" id="CHEBI:15378"/>
        <dbReference type="ChEBI" id="CHEBI:29999"/>
        <dbReference type="ChEBI" id="CHEBI:30616"/>
        <dbReference type="ChEBI" id="CHEBI:83421"/>
        <dbReference type="ChEBI" id="CHEBI:456216"/>
        <dbReference type="EC" id="2.7.11.1"/>
    </reaction>
</comment>
<dbReference type="EMBL" id="JAGYWB010000019">
    <property type="protein sequence ID" value="KAI0487900.1"/>
    <property type="molecule type" value="Genomic_DNA"/>
</dbReference>
<dbReference type="InterPro" id="IPR032675">
    <property type="entry name" value="LRR_dom_sf"/>
</dbReference>
<keyword evidence="30" id="KW-1185">Reference proteome</keyword>
<dbReference type="GO" id="GO:0004674">
    <property type="term" value="F:protein serine/threonine kinase activity"/>
    <property type="evidence" value="ECO:0007669"/>
    <property type="project" value="UniProtKB-KW"/>
</dbReference>
<comment type="caution">
    <text evidence="29">The sequence shown here is derived from an EMBL/GenBank/DDBJ whole genome shotgun (WGS) entry which is preliminary data.</text>
</comment>
<evidence type="ECO:0000256" key="15">
    <source>
        <dbReference type="ARBA" id="ARBA00022840"/>
    </source>
</evidence>
<keyword evidence="15 25" id="KW-0067">ATP-binding</keyword>
<feature type="signal peptide" evidence="27">
    <location>
        <begin position="1"/>
        <end position="17"/>
    </location>
</feature>
<dbReference type="InterPro" id="IPR008271">
    <property type="entry name" value="Ser/Thr_kinase_AS"/>
</dbReference>
<dbReference type="PROSITE" id="PS00107">
    <property type="entry name" value="PROTEIN_KINASE_ATP"/>
    <property type="match status" value="1"/>
</dbReference>
<evidence type="ECO:0000256" key="12">
    <source>
        <dbReference type="ARBA" id="ARBA00022737"/>
    </source>
</evidence>
<dbReference type="PROSITE" id="PS00108">
    <property type="entry name" value="PROTEIN_KINASE_ST"/>
    <property type="match status" value="1"/>
</dbReference>
<evidence type="ECO:0000256" key="1">
    <source>
        <dbReference type="ARBA" id="ARBA00004251"/>
    </source>
</evidence>
<evidence type="ECO:0000256" key="3">
    <source>
        <dbReference type="ARBA" id="ARBA00008684"/>
    </source>
</evidence>
<evidence type="ECO:0000256" key="23">
    <source>
        <dbReference type="ARBA" id="ARBA00056628"/>
    </source>
</evidence>
<comment type="similarity">
    <text evidence="3">Belongs to the protein kinase superfamily. Ser/Thr protein kinase family.</text>
</comment>
<dbReference type="InterPro" id="IPR017441">
    <property type="entry name" value="Protein_kinase_ATP_BS"/>
</dbReference>
<evidence type="ECO:0000256" key="26">
    <source>
        <dbReference type="SAM" id="Phobius"/>
    </source>
</evidence>
<evidence type="ECO:0000256" key="25">
    <source>
        <dbReference type="PROSITE-ProRule" id="PRU10141"/>
    </source>
</evidence>
<dbReference type="SUPFAM" id="SSF52058">
    <property type="entry name" value="L domain-like"/>
    <property type="match status" value="1"/>
</dbReference>
<dbReference type="SMR" id="A0A8T3A1H4"/>
<dbReference type="InterPro" id="IPR001245">
    <property type="entry name" value="Ser-Thr/Tyr_kinase_cat_dom"/>
</dbReference>
<keyword evidence="7" id="KW-0597">Phosphoprotein</keyword>
<feature type="binding site" evidence="25">
    <location>
        <position position="926"/>
    </location>
    <ligand>
        <name>ATP</name>
        <dbReference type="ChEBI" id="CHEBI:30616"/>
    </ligand>
</feature>
<dbReference type="Pfam" id="PF00560">
    <property type="entry name" value="LRR_1"/>
    <property type="match status" value="8"/>
</dbReference>
<dbReference type="SMART" id="SM00369">
    <property type="entry name" value="LRR_TYP"/>
    <property type="match status" value="15"/>
</dbReference>
<evidence type="ECO:0000256" key="17">
    <source>
        <dbReference type="ARBA" id="ARBA00023136"/>
    </source>
</evidence>
<dbReference type="PROSITE" id="PS50011">
    <property type="entry name" value="PROTEIN_KINASE_DOM"/>
    <property type="match status" value="1"/>
</dbReference>
<dbReference type="FunFam" id="3.30.200.20:FF:000432">
    <property type="entry name" value="LRR receptor-like serine/threonine-protein kinase EFR"/>
    <property type="match status" value="1"/>
</dbReference>
<evidence type="ECO:0000256" key="2">
    <source>
        <dbReference type="ARBA" id="ARBA00004389"/>
    </source>
</evidence>
<keyword evidence="11 27" id="KW-0732">Signal</keyword>
<dbReference type="InterPro" id="IPR003591">
    <property type="entry name" value="Leu-rich_rpt_typical-subtyp"/>
</dbReference>
<protein>
    <recommendedName>
        <fullName evidence="24">Receptor kinase-like protein Xa21</fullName>
        <ecNumber evidence="4">2.7.11.1</ecNumber>
    </recommendedName>
</protein>
<dbReference type="SUPFAM" id="SSF52047">
    <property type="entry name" value="RNI-like"/>
    <property type="match status" value="2"/>
</dbReference>
<comment type="function">
    <text evidence="22">Receptor kinase that detects X.oryzae pv. oryzae protein Ax21 to promote innate immunity. Following X.oryzae pv. oryzae protein Ax21 detection, undergoes cleavage, releasing the processed protein kinase Xa21 chain.</text>
</comment>
<dbReference type="PANTHER" id="PTHR45974">
    <property type="entry name" value="RECEPTOR-LIKE PROTEIN 55"/>
    <property type="match status" value="1"/>
</dbReference>
<dbReference type="InterPro" id="IPR011009">
    <property type="entry name" value="Kinase-like_dom_sf"/>
</dbReference>
<dbReference type="SUPFAM" id="SSF56112">
    <property type="entry name" value="Protein kinase-like (PK-like)"/>
    <property type="match status" value="1"/>
</dbReference>
<dbReference type="FunFam" id="3.80.10.10:FF:001158">
    <property type="entry name" value="Leucine-rich repeat protein kinase family protein"/>
    <property type="match status" value="1"/>
</dbReference>
<evidence type="ECO:0000313" key="29">
    <source>
        <dbReference type="EMBL" id="KAI0487900.1"/>
    </source>
</evidence>
<accession>A0A8T3A1H4</accession>
<dbReference type="PANTHER" id="PTHR45974:SF283">
    <property type="entry name" value="LEUCINE-RICH REPEAT PROTEIN KINASE FAMILY PROTEIN"/>
    <property type="match status" value="1"/>
</dbReference>
<keyword evidence="12" id="KW-0677">Repeat</keyword>
<keyword evidence="9" id="KW-0808">Transferase</keyword>
<dbReference type="InterPro" id="IPR000719">
    <property type="entry name" value="Prot_kinase_dom"/>
</dbReference>
<dbReference type="Proteomes" id="UP000829196">
    <property type="component" value="Unassembled WGS sequence"/>
</dbReference>
<dbReference type="Pfam" id="PF08263">
    <property type="entry name" value="LRRNT_2"/>
    <property type="match status" value="1"/>
</dbReference>
<name>A0A8T3A1H4_DENNO</name>
<dbReference type="Pfam" id="PF07714">
    <property type="entry name" value="PK_Tyr_Ser-Thr"/>
    <property type="match status" value="1"/>
</dbReference>
<evidence type="ECO:0000256" key="6">
    <source>
        <dbReference type="ARBA" id="ARBA00022527"/>
    </source>
</evidence>
<comment type="subcellular location">
    <subcellularLocation>
        <location evidence="1">Cell membrane</location>
        <topology evidence="1">Single-pass type I membrane protein</topology>
    </subcellularLocation>
    <subcellularLocation>
        <location evidence="2">Endoplasmic reticulum membrane</location>
        <topology evidence="2">Single-pass membrane protein</topology>
    </subcellularLocation>
</comment>
<dbReference type="FunFam" id="3.80.10.10:FF:000275">
    <property type="entry name" value="Leucine-rich repeat receptor-like protein kinase"/>
    <property type="match status" value="1"/>
</dbReference>
<evidence type="ECO:0000256" key="19">
    <source>
        <dbReference type="ARBA" id="ARBA00023180"/>
    </source>
</evidence>
<proteinExistence type="inferred from homology"/>
<dbReference type="OrthoDB" id="676979at2759"/>
<evidence type="ECO:0000256" key="14">
    <source>
        <dbReference type="ARBA" id="ARBA00022777"/>
    </source>
</evidence>
<evidence type="ECO:0000256" key="9">
    <source>
        <dbReference type="ARBA" id="ARBA00022679"/>
    </source>
</evidence>
<keyword evidence="16 26" id="KW-1133">Transmembrane helix</keyword>
<keyword evidence="6" id="KW-0723">Serine/threonine-protein kinase</keyword>
<keyword evidence="10 26" id="KW-0812">Transmembrane</keyword>
<dbReference type="SMART" id="SM00365">
    <property type="entry name" value="LRR_SD22"/>
    <property type="match status" value="6"/>
</dbReference>
<dbReference type="InterPro" id="IPR013210">
    <property type="entry name" value="LRR_N_plant-typ"/>
</dbReference>
<dbReference type="Gene3D" id="3.80.10.10">
    <property type="entry name" value="Ribonuclease Inhibitor"/>
    <property type="match status" value="4"/>
</dbReference>
<evidence type="ECO:0000256" key="10">
    <source>
        <dbReference type="ARBA" id="ARBA00022692"/>
    </source>
</evidence>
<evidence type="ECO:0000313" key="30">
    <source>
        <dbReference type="Proteomes" id="UP000829196"/>
    </source>
</evidence>
<evidence type="ECO:0000256" key="4">
    <source>
        <dbReference type="ARBA" id="ARBA00012513"/>
    </source>
</evidence>
<dbReference type="InterPro" id="IPR001611">
    <property type="entry name" value="Leu-rich_rpt"/>
</dbReference>
<keyword evidence="8" id="KW-0433">Leucine-rich repeat</keyword>
<organism evidence="29 30">
    <name type="scientific">Dendrobium nobile</name>
    <name type="common">Orchid</name>
    <dbReference type="NCBI Taxonomy" id="94219"/>
    <lineage>
        <taxon>Eukaryota</taxon>
        <taxon>Viridiplantae</taxon>
        <taxon>Streptophyta</taxon>
        <taxon>Embryophyta</taxon>
        <taxon>Tracheophyta</taxon>
        <taxon>Spermatophyta</taxon>
        <taxon>Magnoliopsida</taxon>
        <taxon>Liliopsida</taxon>
        <taxon>Asparagales</taxon>
        <taxon>Orchidaceae</taxon>
        <taxon>Epidendroideae</taxon>
        <taxon>Malaxideae</taxon>
        <taxon>Dendrobiinae</taxon>
        <taxon>Dendrobium</taxon>
    </lineage>
</organism>
<dbReference type="Gene3D" id="3.30.200.20">
    <property type="entry name" value="Phosphorylase Kinase, domain 1"/>
    <property type="match status" value="1"/>
</dbReference>